<dbReference type="AlphaFoldDB" id="A0A0K0FR50"/>
<organism evidence="1 2">
    <name type="scientific">Strongyloides venezuelensis</name>
    <name type="common">Threadworm</name>
    <dbReference type="NCBI Taxonomy" id="75913"/>
    <lineage>
        <taxon>Eukaryota</taxon>
        <taxon>Metazoa</taxon>
        <taxon>Ecdysozoa</taxon>
        <taxon>Nematoda</taxon>
        <taxon>Chromadorea</taxon>
        <taxon>Rhabditida</taxon>
        <taxon>Tylenchina</taxon>
        <taxon>Panagrolaimomorpha</taxon>
        <taxon>Strongyloidoidea</taxon>
        <taxon>Strongyloididae</taxon>
        <taxon>Strongyloides</taxon>
    </lineage>
</organism>
<dbReference type="Proteomes" id="UP000035680">
    <property type="component" value="Unassembled WGS sequence"/>
</dbReference>
<sequence length="66" mass="7671">MGPGRRLHIFFNKKFLSVENTSHRHLFDELSLQNRRSCKPKVAGSIPACGNFLKPFFVSFINNKYE</sequence>
<keyword evidence="1" id="KW-1185">Reference proteome</keyword>
<name>A0A0K0FR50_STRVS</name>
<accession>A0A0K0FR50</accession>
<proteinExistence type="predicted"/>
<dbReference type="WBParaSite" id="SVE_1226600.1">
    <property type="protein sequence ID" value="SVE_1226600.1"/>
    <property type="gene ID" value="SVE_1226600"/>
</dbReference>
<reference evidence="1" key="1">
    <citation type="submission" date="2014-07" db="EMBL/GenBank/DDBJ databases">
        <authorList>
            <person name="Martin A.A"/>
            <person name="De Silva N."/>
        </authorList>
    </citation>
    <scope>NUCLEOTIDE SEQUENCE</scope>
</reference>
<reference evidence="2" key="2">
    <citation type="submission" date="2015-08" db="UniProtKB">
        <authorList>
            <consortium name="WormBaseParasite"/>
        </authorList>
    </citation>
    <scope>IDENTIFICATION</scope>
</reference>
<evidence type="ECO:0000313" key="1">
    <source>
        <dbReference type="Proteomes" id="UP000035680"/>
    </source>
</evidence>
<evidence type="ECO:0000313" key="2">
    <source>
        <dbReference type="WBParaSite" id="SVE_1226600.1"/>
    </source>
</evidence>
<protein>
    <submittedName>
        <fullName evidence="2">Uncharacterized protein</fullName>
    </submittedName>
</protein>